<accession>A0A4R2J394</accession>
<dbReference type="GO" id="GO:0016887">
    <property type="term" value="F:ATP hydrolysis activity"/>
    <property type="evidence" value="ECO:0007669"/>
    <property type="project" value="InterPro"/>
</dbReference>
<evidence type="ECO:0000259" key="2">
    <source>
        <dbReference type="SMART" id="SM00382"/>
    </source>
</evidence>
<comment type="caution">
    <text evidence="3">The sequence shown here is derived from an EMBL/GenBank/DDBJ whole genome shotgun (WGS) entry which is preliminary data.</text>
</comment>
<evidence type="ECO:0000313" key="3">
    <source>
        <dbReference type="EMBL" id="TCO52893.1"/>
    </source>
</evidence>
<dbReference type="InterPro" id="IPR050747">
    <property type="entry name" value="Mitochondrial_chaperone_BCS1"/>
</dbReference>
<dbReference type="PANTHER" id="PTHR23070">
    <property type="entry name" value="BCS1 AAA-TYPE ATPASE"/>
    <property type="match status" value="1"/>
</dbReference>
<dbReference type="InterPro" id="IPR003959">
    <property type="entry name" value="ATPase_AAA_core"/>
</dbReference>
<dbReference type="AlphaFoldDB" id="A0A4R2J394"/>
<dbReference type="InterPro" id="IPR003593">
    <property type="entry name" value="AAA+_ATPase"/>
</dbReference>
<name>A0A4R2J394_9PSEU</name>
<comment type="similarity">
    <text evidence="1">Belongs to the AAA ATPase family. BCS1 subfamily.</text>
</comment>
<dbReference type="InterPro" id="IPR045969">
    <property type="entry name" value="DUF5925"/>
</dbReference>
<dbReference type="SMART" id="SM00382">
    <property type="entry name" value="AAA"/>
    <property type="match status" value="1"/>
</dbReference>
<dbReference type="Pfam" id="PF19347">
    <property type="entry name" value="DUF5925"/>
    <property type="match status" value="1"/>
</dbReference>
<dbReference type="Gene3D" id="3.40.50.300">
    <property type="entry name" value="P-loop containing nucleotide triphosphate hydrolases"/>
    <property type="match status" value="1"/>
</dbReference>
<dbReference type="GO" id="GO:0005524">
    <property type="term" value="F:ATP binding"/>
    <property type="evidence" value="ECO:0007669"/>
    <property type="project" value="InterPro"/>
</dbReference>
<keyword evidence="4" id="KW-1185">Reference proteome</keyword>
<dbReference type="Proteomes" id="UP000295680">
    <property type="component" value="Unassembled WGS sequence"/>
</dbReference>
<evidence type="ECO:0000313" key="4">
    <source>
        <dbReference type="Proteomes" id="UP000295680"/>
    </source>
</evidence>
<dbReference type="SUPFAM" id="SSF52540">
    <property type="entry name" value="P-loop containing nucleoside triphosphate hydrolases"/>
    <property type="match status" value="1"/>
</dbReference>
<dbReference type="Pfam" id="PF00004">
    <property type="entry name" value="AAA"/>
    <property type="match status" value="1"/>
</dbReference>
<sequence>MSNPSWIGIIFGVSQQLHVLRNVIQPDPASVLPVRLQFDDADSPIDVLDALLIARFAAGEHKAAHTKSLKRVRAEASLLPVGATVIRTVQDENRNAVLAVGEGWVALTLLWRENRNGSVTVTAVDDELAARVLAQATDGVEEPPTEEQGQVTMGFWHLGDHGPRRRTREIDAPTWPEISRNYPSNAAGAIEQLMAMRPGKLAGRLMLLHGPPGTGKTTVLRALAQAWREWCEVDCVLDPERLFGSPTYLMDVAVSDNSDDKKEWRLLILEDCDELISGDAKQSTGQALSRLLNLTDGLLGQGCRTLVAITTNEDLSRLHPAVTRPGRCLAQIEVGAMPRHEAEAWLGRPGVGPEGATLAELFALRNNLAPVVAEVDDMPTGMYL</sequence>
<dbReference type="InterPro" id="IPR027417">
    <property type="entry name" value="P-loop_NTPase"/>
</dbReference>
<organism evidence="3 4">
    <name type="scientific">Actinocrispum wychmicini</name>
    <dbReference type="NCBI Taxonomy" id="1213861"/>
    <lineage>
        <taxon>Bacteria</taxon>
        <taxon>Bacillati</taxon>
        <taxon>Actinomycetota</taxon>
        <taxon>Actinomycetes</taxon>
        <taxon>Pseudonocardiales</taxon>
        <taxon>Pseudonocardiaceae</taxon>
        <taxon>Actinocrispum</taxon>
    </lineage>
</organism>
<gene>
    <name evidence="3" type="ORF">EV192_11187</name>
</gene>
<feature type="domain" description="AAA+ ATPase" evidence="2">
    <location>
        <begin position="202"/>
        <end position="338"/>
    </location>
</feature>
<protein>
    <submittedName>
        <fullName evidence="3">ATPase family protein associated with various cellular activities (AAA)</fullName>
    </submittedName>
</protein>
<reference evidence="3 4" key="1">
    <citation type="submission" date="2019-03" db="EMBL/GenBank/DDBJ databases">
        <title>Genomic Encyclopedia of Type Strains, Phase IV (KMG-IV): sequencing the most valuable type-strain genomes for metagenomic binning, comparative biology and taxonomic classification.</title>
        <authorList>
            <person name="Goeker M."/>
        </authorList>
    </citation>
    <scope>NUCLEOTIDE SEQUENCE [LARGE SCALE GENOMIC DNA]</scope>
    <source>
        <strain evidence="3 4">DSM 45934</strain>
    </source>
</reference>
<proteinExistence type="inferred from homology"/>
<evidence type="ECO:0000256" key="1">
    <source>
        <dbReference type="ARBA" id="ARBA00007448"/>
    </source>
</evidence>
<dbReference type="EMBL" id="SLWS01000011">
    <property type="protein sequence ID" value="TCO52893.1"/>
    <property type="molecule type" value="Genomic_DNA"/>
</dbReference>